<feature type="region of interest" description="Disordered" evidence="1">
    <location>
        <begin position="601"/>
        <end position="634"/>
    </location>
</feature>
<evidence type="ECO:0000256" key="2">
    <source>
        <dbReference type="SAM" id="SignalP"/>
    </source>
</evidence>
<dbReference type="Gene3D" id="2.70.130.10">
    <property type="entry name" value="Mannose-6-phosphate receptor binding domain"/>
    <property type="match status" value="1"/>
</dbReference>
<dbReference type="SMART" id="SM00254">
    <property type="entry name" value="ShKT"/>
    <property type="match status" value="1"/>
</dbReference>
<sequence length="634" mass="67563">MMMWLVLFSTVLAWQAPRRVHSTQDELLWTKQAWAEYTLEVPWPAFTEQAERIKAKGLTSLEGPYHTLPDMIEDAKKRAVPLHPETLFLAQVHKVEDRGTALSALSCQTCQQLMLHVWDALVPWVNAHGSLPPGQAVTQYAWDLCAHEVPVSVLKSWSLFQTRVKRTLAWKQQQREGEGAEGSENYTLTRRHDQHATPLEMELEGEACRALLEPPWEAEAGGLLPDLRRQLEEYLGHVEGAVSAEGALDTNAALDADDSLALDQSCVDRHPQCELWAAKGECRANPVYMIGKGGAVAQCARACATCTRPAPSLPAFLLGAAEPARAQEAAREAARLGQASLVRGGCLAREACGRLQGGDAEAALLEALQAPAVPAGRPGGGGRASQALASELVQSQVMLVRGAKDPVIPVSRGPPRPPGSATPPGSGAGDAERVLWDAVGGKCLYVSTGWWLYEVCPGWRASQFHLSAAHVPDWVIPLGAAPHGWGAWVAAAAPRAVLLPGVGPLPALETALEGGGECERGAGGAGTGAAPREMVARRATLRALCSPDAAMHVVVQEPVQCEYLIELYVPELCPVFDEGAGDGGEEVVEEEGGVVVILGEDGALPQREGGAEPEQAAEAEEAEDVMDSTAWDEL</sequence>
<feature type="domain" description="ShKT" evidence="3">
    <location>
        <begin position="265"/>
        <end position="307"/>
    </location>
</feature>
<accession>A0A1D2ACK8</accession>
<proteinExistence type="predicted"/>
<feature type="signal peptide" evidence="2">
    <location>
        <begin position="1"/>
        <end position="22"/>
    </location>
</feature>
<dbReference type="AlphaFoldDB" id="A0A1D2ACK8"/>
<protein>
    <recommendedName>
        <fullName evidence="3">ShKT domain-containing protein</fullName>
    </recommendedName>
</protein>
<reference evidence="4" key="1">
    <citation type="submission" date="2015-08" db="EMBL/GenBank/DDBJ databases">
        <authorList>
            <person name="Babu N.S."/>
            <person name="Beckwith C.J."/>
            <person name="Beseler K.G."/>
            <person name="Brison A."/>
            <person name="Carone J.V."/>
            <person name="Caskin T.P."/>
            <person name="Diamond M."/>
            <person name="Durham M.E."/>
            <person name="Foxe J.M."/>
            <person name="Go M."/>
            <person name="Henderson B.A."/>
            <person name="Jones I.B."/>
            <person name="McGettigan J.A."/>
            <person name="Micheletti S.J."/>
            <person name="Nasrallah M.E."/>
            <person name="Ortiz D."/>
            <person name="Piller C.R."/>
            <person name="Privatt S.R."/>
            <person name="Schneider S.L."/>
            <person name="Sharp S."/>
            <person name="Smith T.C."/>
            <person name="Stanton J.D."/>
            <person name="Ullery H.E."/>
            <person name="Wilson R.J."/>
            <person name="Serrano M.G."/>
            <person name="Buck G."/>
            <person name="Lee V."/>
            <person name="Wang Y."/>
            <person name="Carvalho R."/>
            <person name="Voegtly L."/>
            <person name="Shi R."/>
            <person name="Duckworth R."/>
            <person name="Johnson A."/>
            <person name="Loviza R."/>
            <person name="Walstead R."/>
            <person name="Shah Z."/>
            <person name="Kiflezghi M."/>
            <person name="Wade K."/>
            <person name="Ball S.L."/>
            <person name="Bradley K.W."/>
            <person name="Asai D.J."/>
            <person name="Bowman C.A."/>
            <person name="Russell D.A."/>
            <person name="Pope W.H."/>
            <person name="Jacobs-Sera D."/>
            <person name="Hendrix R.W."/>
            <person name="Hatfull G.F."/>
        </authorList>
    </citation>
    <scope>NUCLEOTIDE SEQUENCE</scope>
</reference>
<evidence type="ECO:0000259" key="3">
    <source>
        <dbReference type="SMART" id="SM00254"/>
    </source>
</evidence>
<feature type="compositionally biased region" description="Pro residues" evidence="1">
    <location>
        <begin position="412"/>
        <end position="421"/>
    </location>
</feature>
<dbReference type="InterPro" id="IPR009011">
    <property type="entry name" value="Man6P_isomerase_rcpt-bd_dom_sf"/>
</dbReference>
<feature type="chain" id="PRO_5008901470" description="ShKT domain-containing protein" evidence="2">
    <location>
        <begin position="23"/>
        <end position="634"/>
    </location>
</feature>
<feature type="region of interest" description="Disordered" evidence="1">
    <location>
        <begin position="406"/>
        <end position="429"/>
    </location>
</feature>
<keyword evidence="2" id="KW-0732">Signal</keyword>
<evidence type="ECO:0000313" key="4">
    <source>
        <dbReference type="EMBL" id="JAT76888.1"/>
    </source>
</evidence>
<evidence type="ECO:0000256" key="1">
    <source>
        <dbReference type="SAM" id="MobiDB-lite"/>
    </source>
</evidence>
<feature type="compositionally biased region" description="Acidic residues" evidence="1">
    <location>
        <begin position="615"/>
        <end position="634"/>
    </location>
</feature>
<dbReference type="Pfam" id="PF07915">
    <property type="entry name" value="PRKCSH"/>
    <property type="match status" value="1"/>
</dbReference>
<dbReference type="EMBL" id="GDKF01001734">
    <property type="protein sequence ID" value="JAT76888.1"/>
    <property type="molecule type" value="Transcribed_RNA"/>
</dbReference>
<gene>
    <name evidence="4" type="ORF">g.6655</name>
</gene>
<organism evidence="4">
    <name type="scientific">Auxenochlorella protothecoides</name>
    <name type="common">Green microalga</name>
    <name type="synonym">Chlorella protothecoides</name>
    <dbReference type="NCBI Taxonomy" id="3075"/>
    <lineage>
        <taxon>Eukaryota</taxon>
        <taxon>Viridiplantae</taxon>
        <taxon>Chlorophyta</taxon>
        <taxon>core chlorophytes</taxon>
        <taxon>Trebouxiophyceae</taxon>
        <taxon>Chlorellales</taxon>
        <taxon>Chlorellaceae</taxon>
        <taxon>Auxenochlorella</taxon>
    </lineage>
</organism>
<name>A0A1D2ACK8_AUXPR</name>
<dbReference type="InterPro" id="IPR012913">
    <property type="entry name" value="OS9-like_dom"/>
</dbReference>
<dbReference type="InterPro" id="IPR003582">
    <property type="entry name" value="ShKT_dom"/>
</dbReference>